<dbReference type="EMBL" id="HACA01010529">
    <property type="protein sequence ID" value="CDW27890.1"/>
    <property type="molecule type" value="Transcribed_RNA"/>
</dbReference>
<proteinExistence type="predicted"/>
<evidence type="ECO:0000313" key="1">
    <source>
        <dbReference type="EMBL" id="CDW27890.1"/>
    </source>
</evidence>
<accession>A0A0K2TPZ7</accession>
<name>A0A0K2TPZ7_LEPSM</name>
<sequence length="75" mass="8812">MRLDKWIHPSFRFQGVPIFPFGYSIQKSFDPLFDVIFCSRDFSSLYLTRCISSSLMEGSLTVHMPLYFKICDSNF</sequence>
<reference evidence="1" key="1">
    <citation type="submission" date="2014-05" db="EMBL/GenBank/DDBJ databases">
        <authorList>
            <person name="Chronopoulou M."/>
        </authorList>
    </citation>
    <scope>NUCLEOTIDE SEQUENCE</scope>
    <source>
        <tissue evidence="1">Whole organism</tissue>
    </source>
</reference>
<dbReference type="AlphaFoldDB" id="A0A0K2TPZ7"/>
<organism evidence="1">
    <name type="scientific">Lepeophtheirus salmonis</name>
    <name type="common">Salmon louse</name>
    <name type="synonym">Caligus salmonis</name>
    <dbReference type="NCBI Taxonomy" id="72036"/>
    <lineage>
        <taxon>Eukaryota</taxon>
        <taxon>Metazoa</taxon>
        <taxon>Ecdysozoa</taxon>
        <taxon>Arthropoda</taxon>
        <taxon>Crustacea</taxon>
        <taxon>Multicrustacea</taxon>
        <taxon>Hexanauplia</taxon>
        <taxon>Copepoda</taxon>
        <taxon>Siphonostomatoida</taxon>
        <taxon>Caligidae</taxon>
        <taxon>Lepeophtheirus</taxon>
    </lineage>
</organism>
<protein>
    <submittedName>
        <fullName evidence="1">Uncharacterized protein</fullName>
    </submittedName>
</protein>